<dbReference type="Gramene" id="OMERI10G08830.1">
    <property type="protein sequence ID" value="OMERI10G08830.1"/>
    <property type="gene ID" value="OMERI10G08830"/>
</dbReference>
<reference evidence="2" key="2">
    <citation type="submission" date="2018-05" db="EMBL/GenBank/DDBJ databases">
        <title>OmerRS3 (Oryza meridionalis Reference Sequence Version 3).</title>
        <authorList>
            <person name="Zhang J."/>
            <person name="Kudrna D."/>
            <person name="Lee S."/>
            <person name="Talag J."/>
            <person name="Welchert J."/>
            <person name="Wing R.A."/>
        </authorList>
    </citation>
    <scope>NUCLEOTIDE SEQUENCE [LARGE SCALE GENOMIC DNA]</scope>
    <source>
        <strain evidence="2">cv. OR44</strain>
    </source>
</reference>
<name>A0A0E0EYG9_9ORYZ</name>
<dbReference type="Proteomes" id="UP000008021">
    <property type="component" value="Chromosome 10"/>
</dbReference>
<evidence type="ECO:0000313" key="3">
    <source>
        <dbReference type="Proteomes" id="UP000008021"/>
    </source>
</evidence>
<dbReference type="AlphaFoldDB" id="A0A0E0EYG9"/>
<proteinExistence type="predicted"/>
<keyword evidence="3" id="KW-1185">Reference proteome</keyword>
<organism evidence="2">
    <name type="scientific">Oryza meridionalis</name>
    <dbReference type="NCBI Taxonomy" id="40149"/>
    <lineage>
        <taxon>Eukaryota</taxon>
        <taxon>Viridiplantae</taxon>
        <taxon>Streptophyta</taxon>
        <taxon>Embryophyta</taxon>
        <taxon>Tracheophyta</taxon>
        <taxon>Spermatophyta</taxon>
        <taxon>Magnoliopsida</taxon>
        <taxon>Liliopsida</taxon>
        <taxon>Poales</taxon>
        <taxon>Poaceae</taxon>
        <taxon>BOP clade</taxon>
        <taxon>Oryzoideae</taxon>
        <taxon>Oryzeae</taxon>
        <taxon>Oryzinae</taxon>
        <taxon>Oryza</taxon>
    </lineage>
</organism>
<feature type="compositionally biased region" description="Basic residues" evidence="1">
    <location>
        <begin position="1"/>
        <end position="10"/>
    </location>
</feature>
<dbReference type="HOGENOM" id="CLU_2516457_0_0_1"/>
<accession>A0A0E0EYG9</accession>
<sequence length="85" mass="9463">MNSNNLHHKSSTTNNNSSLKNTSKMHKLTRQSTKVTTGVPLHARSPPRSLSARRRRRGPSPREVAASRWVPIHAEVSAPIHPSPR</sequence>
<evidence type="ECO:0000313" key="2">
    <source>
        <dbReference type="EnsemblPlants" id="OMERI10G08830.1"/>
    </source>
</evidence>
<evidence type="ECO:0000256" key="1">
    <source>
        <dbReference type="SAM" id="MobiDB-lite"/>
    </source>
</evidence>
<feature type="compositionally biased region" description="Low complexity" evidence="1">
    <location>
        <begin position="11"/>
        <end position="22"/>
    </location>
</feature>
<protein>
    <submittedName>
        <fullName evidence="2">Uncharacterized protein</fullName>
    </submittedName>
</protein>
<dbReference type="EnsemblPlants" id="OMERI10G08830.1">
    <property type="protein sequence ID" value="OMERI10G08830.1"/>
    <property type="gene ID" value="OMERI10G08830"/>
</dbReference>
<feature type="region of interest" description="Disordered" evidence="1">
    <location>
        <begin position="1"/>
        <end position="85"/>
    </location>
</feature>
<reference evidence="2" key="1">
    <citation type="submission" date="2015-04" db="UniProtKB">
        <authorList>
            <consortium name="EnsemblPlants"/>
        </authorList>
    </citation>
    <scope>IDENTIFICATION</scope>
</reference>